<dbReference type="SUPFAM" id="SSF117856">
    <property type="entry name" value="AF0104/ALDC/Ptd012-like"/>
    <property type="match status" value="1"/>
</dbReference>
<accession>A0A4S4D448</accession>
<evidence type="ECO:0000256" key="3">
    <source>
        <dbReference type="ARBA" id="ARBA00023015"/>
    </source>
</evidence>
<proteinExistence type="predicted"/>
<comment type="function">
    <text evidence="1 7">Transcription factor that specifically binds AT-rich DNA sequences related to the nuclear matrix attachment regions (MARs).</text>
</comment>
<keyword evidence="5 7" id="KW-0804">Transcription</keyword>
<dbReference type="CDD" id="cd11378">
    <property type="entry name" value="DUF296"/>
    <property type="match status" value="1"/>
</dbReference>
<evidence type="ECO:0000256" key="2">
    <source>
        <dbReference type="ARBA" id="ARBA00004123"/>
    </source>
</evidence>
<dbReference type="AlphaFoldDB" id="A0A4S4D448"/>
<dbReference type="GO" id="GO:0003700">
    <property type="term" value="F:DNA-binding transcription factor activity"/>
    <property type="evidence" value="ECO:0007669"/>
    <property type="project" value="TreeGrafter"/>
</dbReference>
<evidence type="ECO:0000313" key="10">
    <source>
        <dbReference type="EMBL" id="THF96593.1"/>
    </source>
</evidence>
<feature type="region of interest" description="Disordered" evidence="8">
    <location>
        <begin position="1"/>
        <end position="103"/>
    </location>
</feature>
<dbReference type="InterPro" id="IPR005175">
    <property type="entry name" value="PPC_dom"/>
</dbReference>
<dbReference type="Gene3D" id="3.30.1330.80">
    <property type="entry name" value="Hypothetical protein, similar to alpha- acetolactate decarboxylase, domain 2"/>
    <property type="match status" value="1"/>
</dbReference>
<comment type="caution">
    <text evidence="10">The sequence shown here is derived from an EMBL/GenBank/DDBJ whole genome shotgun (WGS) entry which is preliminary data.</text>
</comment>
<dbReference type="PROSITE" id="PS51742">
    <property type="entry name" value="PPC"/>
    <property type="match status" value="1"/>
</dbReference>
<dbReference type="InterPro" id="IPR014476">
    <property type="entry name" value="AHL15-29"/>
</dbReference>
<feature type="region of interest" description="Disordered" evidence="8">
    <location>
        <begin position="233"/>
        <end position="258"/>
    </location>
</feature>
<keyword evidence="11" id="KW-1185">Reference proteome</keyword>
<dbReference type="Pfam" id="PF03479">
    <property type="entry name" value="PCC"/>
    <property type="match status" value="1"/>
</dbReference>
<evidence type="ECO:0000256" key="6">
    <source>
        <dbReference type="ARBA" id="ARBA00023242"/>
    </source>
</evidence>
<dbReference type="GO" id="GO:0005634">
    <property type="term" value="C:nucleus"/>
    <property type="evidence" value="ECO:0007669"/>
    <property type="project" value="UniProtKB-SubCell"/>
</dbReference>
<organism evidence="10 11">
    <name type="scientific">Camellia sinensis var. sinensis</name>
    <name type="common">China tea</name>
    <dbReference type="NCBI Taxonomy" id="542762"/>
    <lineage>
        <taxon>Eukaryota</taxon>
        <taxon>Viridiplantae</taxon>
        <taxon>Streptophyta</taxon>
        <taxon>Embryophyta</taxon>
        <taxon>Tracheophyta</taxon>
        <taxon>Spermatophyta</taxon>
        <taxon>Magnoliopsida</taxon>
        <taxon>eudicotyledons</taxon>
        <taxon>Gunneridae</taxon>
        <taxon>Pentapetalae</taxon>
        <taxon>asterids</taxon>
        <taxon>Ericales</taxon>
        <taxon>Theaceae</taxon>
        <taxon>Camellia</taxon>
    </lineage>
</organism>
<dbReference type="PANTHER" id="PTHR31100">
    <property type="entry name" value="AT-HOOK MOTIF NUCLEAR-LOCALIZED PROTEIN 15"/>
    <property type="match status" value="1"/>
</dbReference>
<gene>
    <name evidence="10" type="ORF">TEA_010074</name>
</gene>
<dbReference type="EMBL" id="SDRB02012831">
    <property type="protein sequence ID" value="THF96593.1"/>
    <property type="molecule type" value="Genomic_DNA"/>
</dbReference>
<dbReference type="Proteomes" id="UP000306102">
    <property type="component" value="Unassembled WGS sequence"/>
</dbReference>
<dbReference type="FunFam" id="3.30.1330.80:FF:000006">
    <property type="entry name" value="AT-hook motif nuclear-localized protein"/>
    <property type="match status" value="1"/>
</dbReference>
<dbReference type="GO" id="GO:0003680">
    <property type="term" value="F:minor groove of adenine-thymine-rich DNA binding"/>
    <property type="evidence" value="ECO:0007669"/>
    <property type="project" value="UniProtKB-UniRule"/>
</dbReference>
<dbReference type="STRING" id="542762.A0A4S4D448"/>
<protein>
    <recommendedName>
        <fullName evidence="7">AT-hook motif nuclear-localized protein</fullName>
    </recommendedName>
</protein>
<reference evidence="10 11" key="1">
    <citation type="journal article" date="2018" name="Proc. Natl. Acad. Sci. U.S.A.">
        <title>Draft genome sequence of Camellia sinensis var. sinensis provides insights into the evolution of the tea genome and tea quality.</title>
        <authorList>
            <person name="Wei C."/>
            <person name="Yang H."/>
            <person name="Wang S."/>
            <person name="Zhao J."/>
            <person name="Liu C."/>
            <person name="Gao L."/>
            <person name="Xia E."/>
            <person name="Lu Y."/>
            <person name="Tai Y."/>
            <person name="She G."/>
            <person name="Sun J."/>
            <person name="Cao H."/>
            <person name="Tong W."/>
            <person name="Gao Q."/>
            <person name="Li Y."/>
            <person name="Deng W."/>
            <person name="Jiang X."/>
            <person name="Wang W."/>
            <person name="Chen Q."/>
            <person name="Zhang S."/>
            <person name="Li H."/>
            <person name="Wu J."/>
            <person name="Wang P."/>
            <person name="Li P."/>
            <person name="Shi C."/>
            <person name="Zheng F."/>
            <person name="Jian J."/>
            <person name="Huang B."/>
            <person name="Shan D."/>
            <person name="Shi M."/>
            <person name="Fang C."/>
            <person name="Yue Y."/>
            <person name="Li F."/>
            <person name="Li D."/>
            <person name="Wei S."/>
            <person name="Han B."/>
            <person name="Jiang C."/>
            <person name="Yin Y."/>
            <person name="Xia T."/>
            <person name="Zhang Z."/>
            <person name="Bennetzen J.L."/>
            <person name="Zhao S."/>
            <person name="Wan X."/>
        </authorList>
    </citation>
    <scope>NUCLEOTIDE SEQUENCE [LARGE SCALE GENOMIC DNA]</scope>
    <source>
        <strain evidence="11">cv. Shuchazao</strain>
        <tissue evidence="10">Leaf</tissue>
    </source>
</reference>
<dbReference type="PANTHER" id="PTHR31100:SF69">
    <property type="entry name" value="AT-HOOK MOTIF NUCLEAR-LOCALIZED PROTEIN 17-RELATED"/>
    <property type="match status" value="1"/>
</dbReference>
<evidence type="ECO:0000313" key="11">
    <source>
        <dbReference type="Proteomes" id="UP000306102"/>
    </source>
</evidence>
<evidence type="ECO:0000256" key="1">
    <source>
        <dbReference type="ARBA" id="ARBA00003687"/>
    </source>
</evidence>
<evidence type="ECO:0000259" key="9">
    <source>
        <dbReference type="PROSITE" id="PS51742"/>
    </source>
</evidence>
<name>A0A4S4D448_CAMSN</name>
<keyword evidence="4 7" id="KW-0238">DNA-binding</keyword>
<keyword evidence="3 7" id="KW-0805">Transcription regulation</keyword>
<feature type="compositionally biased region" description="Basic and acidic residues" evidence="8">
    <location>
        <begin position="1"/>
        <end position="12"/>
    </location>
</feature>
<dbReference type="PIRSF" id="PIRSF016021">
    <property type="entry name" value="ESCAROLA"/>
    <property type="match status" value="1"/>
</dbReference>
<sequence length="282" mass="29745">MKGEFAEEKDHPNNMFAKLHQTQKFQQPLHPHHFQVIRECQNSEEADSRSPGATTTPSAAMKEPNSDGATIEVIRRPRGRPPGSKNKPKPPIIITRDSTTEPPMTPYVLELPPGGDVVAAITRFCRNRNTGLCILTASGAVANVTLRQPTASPTGATVTFHGRFDILSLSATILPATTSFSSGFTISLAGPQGQIVGGAVVGPLMAAATVYVIAASFNNPAFHRLPAVEDDVEGMSPTAVSGGGGGDDSGHPTAADMSMYSGQLASSDVIWTPTPRQPPPHY</sequence>
<feature type="domain" description="PPC" evidence="9">
    <location>
        <begin position="101"/>
        <end position="238"/>
    </location>
</feature>
<keyword evidence="6 7" id="KW-0539">Nucleus</keyword>
<evidence type="ECO:0000256" key="5">
    <source>
        <dbReference type="ARBA" id="ARBA00023163"/>
    </source>
</evidence>
<evidence type="ECO:0000256" key="4">
    <source>
        <dbReference type="ARBA" id="ARBA00023125"/>
    </source>
</evidence>
<evidence type="ECO:0000256" key="8">
    <source>
        <dbReference type="SAM" id="MobiDB-lite"/>
    </source>
</evidence>
<comment type="subcellular location">
    <subcellularLocation>
        <location evidence="2 7">Nucleus</location>
    </subcellularLocation>
</comment>
<evidence type="ECO:0000256" key="7">
    <source>
        <dbReference type="PIRNR" id="PIRNR016021"/>
    </source>
</evidence>